<dbReference type="AlphaFoldDB" id="A0A919Q0E4"/>
<name>A0A919Q0E4_9ACTN</name>
<evidence type="ECO:0000313" key="1">
    <source>
        <dbReference type="EMBL" id="GIG51620.1"/>
    </source>
</evidence>
<evidence type="ECO:0000313" key="2">
    <source>
        <dbReference type="Proteomes" id="UP000660611"/>
    </source>
</evidence>
<reference evidence="1" key="1">
    <citation type="submission" date="2021-01" db="EMBL/GenBank/DDBJ databases">
        <title>Whole genome shotgun sequence of Dactylosporangium siamense NBRC 106093.</title>
        <authorList>
            <person name="Komaki H."/>
            <person name="Tamura T."/>
        </authorList>
    </citation>
    <scope>NUCLEOTIDE SEQUENCE</scope>
    <source>
        <strain evidence="1">NBRC 106093</strain>
    </source>
</reference>
<comment type="caution">
    <text evidence="1">The sequence shown here is derived from an EMBL/GenBank/DDBJ whole genome shotgun (WGS) entry which is preliminary data.</text>
</comment>
<sequence length="57" mass="6640">MMHTGLSPEWDRRFDEAFTDLVSHDDDLVRTEFTGLIQRSWPTCSDPADTTGIRQER</sequence>
<dbReference type="Proteomes" id="UP000660611">
    <property type="component" value="Unassembled WGS sequence"/>
</dbReference>
<organism evidence="1 2">
    <name type="scientific">Dactylosporangium siamense</name>
    <dbReference type="NCBI Taxonomy" id="685454"/>
    <lineage>
        <taxon>Bacteria</taxon>
        <taxon>Bacillati</taxon>
        <taxon>Actinomycetota</taxon>
        <taxon>Actinomycetes</taxon>
        <taxon>Micromonosporales</taxon>
        <taxon>Micromonosporaceae</taxon>
        <taxon>Dactylosporangium</taxon>
    </lineage>
</organism>
<accession>A0A919Q0E4</accession>
<dbReference type="RefSeq" id="WP_203853226.1">
    <property type="nucleotide sequence ID" value="NZ_BAAAVW010000025.1"/>
</dbReference>
<dbReference type="EMBL" id="BONQ01000157">
    <property type="protein sequence ID" value="GIG51620.1"/>
    <property type="molecule type" value="Genomic_DNA"/>
</dbReference>
<keyword evidence="2" id="KW-1185">Reference proteome</keyword>
<gene>
    <name evidence="1" type="ORF">Dsi01nite_096610</name>
</gene>
<proteinExistence type="predicted"/>
<protein>
    <submittedName>
        <fullName evidence="1">Uncharacterized protein</fullName>
    </submittedName>
</protein>